<dbReference type="AlphaFoldDB" id="A0A1H0FXM1"/>
<dbReference type="GO" id="GO:0005886">
    <property type="term" value="C:plasma membrane"/>
    <property type="evidence" value="ECO:0007669"/>
    <property type="project" value="UniProtKB-SubCell"/>
</dbReference>
<evidence type="ECO:0000256" key="9">
    <source>
        <dbReference type="RuleBase" id="RU369079"/>
    </source>
</evidence>
<comment type="subunit">
    <text evidence="9">The complex comprises the extracytoplasmic solute receptor protein and the two transmembrane proteins.</text>
</comment>
<feature type="transmembrane region" description="Helical" evidence="9">
    <location>
        <begin position="137"/>
        <end position="157"/>
    </location>
</feature>
<feature type="domain" description="Tripartite ATP-independent periplasmic transporters DctQ component" evidence="10">
    <location>
        <begin position="26"/>
        <end position="155"/>
    </location>
</feature>
<comment type="similarity">
    <text evidence="8 9">Belongs to the TRAP transporter small permease family.</text>
</comment>
<dbReference type="Proteomes" id="UP000324252">
    <property type="component" value="Unassembled WGS sequence"/>
</dbReference>
<feature type="transmembrane region" description="Helical" evidence="9">
    <location>
        <begin position="86"/>
        <end position="108"/>
    </location>
</feature>
<dbReference type="PANTHER" id="PTHR35011">
    <property type="entry name" value="2,3-DIKETO-L-GULONATE TRAP TRANSPORTER SMALL PERMEASE PROTEIN YIAM"/>
    <property type="match status" value="1"/>
</dbReference>
<comment type="subcellular location">
    <subcellularLocation>
        <location evidence="1 9">Cell inner membrane</location>
        <topology evidence="1 9">Multi-pass membrane protein</topology>
    </subcellularLocation>
</comment>
<keyword evidence="7 9" id="KW-0472">Membrane</keyword>
<proteinExistence type="inferred from homology"/>
<evidence type="ECO:0000313" key="12">
    <source>
        <dbReference type="Proteomes" id="UP000324252"/>
    </source>
</evidence>
<evidence type="ECO:0000256" key="4">
    <source>
        <dbReference type="ARBA" id="ARBA00022519"/>
    </source>
</evidence>
<dbReference type="GO" id="GO:0015740">
    <property type="term" value="P:C4-dicarboxylate transport"/>
    <property type="evidence" value="ECO:0007669"/>
    <property type="project" value="TreeGrafter"/>
</dbReference>
<evidence type="ECO:0000256" key="3">
    <source>
        <dbReference type="ARBA" id="ARBA00022475"/>
    </source>
</evidence>
<comment type="function">
    <text evidence="9">Part of the tripartite ATP-independent periplasmic (TRAP) transport system.</text>
</comment>
<evidence type="ECO:0000256" key="8">
    <source>
        <dbReference type="ARBA" id="ARBA00038436"/>
    </source>
</evidence>
<sequence>MKFLANGLTLLEKLASFAGMACVVLMMIHVTADVAGRSFFGHPVPGTITVVSSFYMVALSFIPLAVAERLNAHISVDIIFERLPAWMKRALVSLNYLFVTTVLAFATVRTWQVAVDKTNIGAAIQQGTAMVPVWQSYWLLPVGLGLMALLCVTKLGLSLVNPDALLDEQGPKTENIYE</sequence>
<evidence type="ECO:0000313" key="11">
    <source>
        <dbReference type="EMBL" id="SHJ82727.1"/>
    </source>
</evidence>
<protein>
    <recommendedName>
        <fullName evidence="9">TRAP transporter small permease protein</fullName>
    </recommendedName>
</protein>
<dbReference type="GO" id="GO:0022857">
    <property type="term" value="F:transmembrane transporter activity"/>
    <property type="evidence" value="ECO:0007669"/>
    <property type="project" value="UniProtKB-UniRule"/>
</dbReference>
<dbReference type="Pfam" id="PF04290">
    <property type="entry name" value="DctQ"/>
    <property type="match status" value="1"/>
</dbReference>
<name>A0A1H0FXM1_9RHOB</name>
<keyword evidence="5 9" id="KW-0812">Transmembrane</keyword>
<keyword evidence="2 9" id="KW-0813">Transport</keyword>
<dbReference type="InterPro" id="IPR055348">
    <property type="entry name" value="DctQ"/>
</dbReference>
<evidence type="ECO:0000256" key="2">
    <source>
        <dbReference type="ARBA" id="ARBA00022448"/>
    </source>
</evidence>
<dbReference type="InterPro" id="IPR007387">
    <property type="entry name" value="TRAP_DctQ"/>
</dbReference>
<dbReference type="EMBL" id="FQZZ01000002">
    <property type="protein sequence ID" value="SHJ82727.1"/>
    <property type="molecule type" value="Genomic_DNA"/>
</dbReference>
<gene>
    <name evidence="11" type="ORF">SAMN05444142_1024</name>
</gene>
<evidence type="ECO:0000259" key="10">
    <source>
        <dbReference type="Pfam" id="PF04290"/>
    </source>
</evidence>
<reference evidence="11 12" key="1">
    <citation type="submission" date="2016-11" db="EMBL/GenBank/DDBJ databases">
        <authorList>
            <person name="Varghese N."/>
            <person name="Submissions S."/>
        </authorList>
    </citation>
    <scope>NUCLEOTIDE SEQUENCE [LARGE SCALE GENOMIC DNA]</scope>
    <source>
        <strain evidence="11 12">DSM 29620</strain>
    </source>
</reference>
<feature type="transmembrane region" description="Helical" evidence="9">
    <location>
        <begin position="44"/>
        <end position="66"/>
    </location>
</feature>
<evidence type="ECO:0000256" key="5">
    <source>
        <dbReference type="ARBA" id="ARBA00022692"/>
    </source>
</evidence>
<dbReference type="RefSeq" id="WP_188129173.1">
    <property type="nucleotide sequence ID" value="NZ_FNIO01000003.1"/>
</dbReference>
<keyword evidence="4 9" id="KW-0997">Cell inner membrane</keyword>
<keyword evidence="6 9" id="KW-1133">Transmembrane helix</keyword>
<feature type="transmembrane region" description="Helical" evidence="9">
    <location>
        <begin position="14"/>
        <end position="32"/>
    </location>
</feature>
<evidence type="ECO:0000256" key="7">
    <source>
        <dbReference type="ARBA" id="ARBA00023136"/>
    </source>
</evidence>
<dbReference type="PANTHER" id="PTHR35011:SF10">
    <property type="entry name" value="TRAP TRANSPORTER SMALL PERMEASE PROTEIN"/>
    <property type="match status" value="1"/>
</dbReference>
<organism evidence="11 12">
    <name type="scientific">Lutimaribacter pacificus</name>
    <dbReference type="NCBI Taxonomy" id="391948"/>
    <lineage>
        <taxon>Bacteria</taxon>
        <taxon>Pseudomonadati</taxon>
        <taxon>Pseudomonadota</taxon>
        <taxon>Alphaproteobacteria</taxon>
        <taxon>Rhodobacterales</taxon>
        <taxon>Roseobacteraceae</taxon>
        <taxon>Lutimaribacter</taxon>
    </lineage>
</organism>
<keyword evidence="12" id="KW-1185">Reference proteome</keyword>
<keyword evidence="3" id="KW-1003">Cell membrane</keyword>
<accession>A0A1H0FXM1</accession>
<evidence type="ECO:0000256" key="6">
    <source>
        <dbReference type="ARBA" id="ARBA00022989"/>
    </source>
</evidence>
<evidence type="ECO:0000256" key="1">
    <source>
        <dbReference type="ARBA" id="ARBA00004429"/>
    </source>
</evidence>